<feature type="domain" description="Bifunctional inhibitor/plant lipid transfer protein/seed storage helical" evidence="4">
    <location>
        <begin position="31"/>
        <end position="105"/>
    </location>
</feature>
<dbReference type="InterPro" id="IPR000528">
    <property type="entry name" value="Plant_nsLTP"/>
</dbReference>
<evidence type="ECO:0000259" key="4">
    <source>
        <dbReference type="Pfam" id="PF00234"/>
    </source>
</evidence>
<dbReference type="PANTHER" id="PTHR33076">
    <property type="entry name" value="NON-SPECIFIC LIPID-TRANSFER PROTEIN 2-RELATED"/>
    <property type="match status" value="1"/>
</dbReference>
<dbReference type="Gene3D" id="1.10.110.10">
    <property type="entry name" value="Plant lipid-transfer and hydrophobic proteins"/>
    <property type="match status" value="1"/>
</dbReference>
<keyword evidence="2" id="KW-1015">Disulfide bond</keyword>
<comment type="caution">
    <text evidence="5">The sequence shown here is derived from an EMBL/GenBank/DDBJ whole genome shotgun (WGS) entry which is preliminary data.</text>
</comment>
<protein>
    <submittedName>
        <fullName evidence="5">Putative plant lipid transfer protein/Par allergen</fullName>
    </submittedName>
</protein>
<feature type="chain" id="PRO_5025624911" evidence="3">
    <location>
        <begin position="25"/>
        <end position="118"/>
    </location>
</feature>
<evidence type="ECO:0000256" key="2">
    <source>
        <dbReference type="ARBA" id="ARBA00023157"/>
    </source>
</evidence>
<evidence type="ECO:0000313" key="6">
    <source>
        <dbReference type="Proteomes" id="UP000447434"/>
    </source>
</evidence>
<dbReference type="PRINTS" id="PR00382">
    <property type="entry name" value="LIPIDTRNSFER"/>
</dbReference>
<dbReference type="EMBL" id="WOCE01000006">
    <property type="protein sequence ID" value="KAE9612128.1"/>
    <property type="molecule type" value="Genomic_DNA"/>
</dbReference>
<dbReference type="AlphaFoldDB" id="A0A6A4QDN0"/>
<proteinExistence type="inferred from homology"/>
<dbReference type="CDD" id="cd01960">
    <property type="entry name" value="nsLTP1"/>
    <property type="match status" value="1"/>
</dbReference>
<keyword evidence="6" id="KW-1185">Reference proteome</keyword>
<feature type="signal peptide" evidence="3">
    <location>
        <begin position="1"/>
        <end position="24"/>
    </location>
</feature>
<comment type="similarity">
    <text evidence="1">Belongs to the plant LTP family.</text>
</comment>
<sequence>MKKVCVAYLTFLAILVLTIESGQSSFEFDDALNQLLPCVKFVTGLGGNTPSDECCNGVRTVASSITTTDDKRAACTFLQSTSAASPLLKTDKVTSLINQCGPSLAFVIAKDVNCETII</sequence>
<name>A0A6A4QDN0_LUPAL</name>
<dbReference type="Pfam" id="PF00234">
    <property type="entry name" value="Tryp_alpha_amyl"/>
    <property type="match status" value="1"/>
</dbReference>
<dbReference type="SUPFAM" id="SSF47699">
    <property type="entry name" value="Bifunctional inhibitor/lipid-transfer protein/seed storage 2S albumin"/>
    <property type="match status" value="1"/>
</dbReference>
<accession>A0A6A4QDN0</accession>
<dbReference type="InterPro" id="IPR036312">
    <property type="entry name" value="Bifun_inhib/LTP/seed_sf"/>
</dbReference>
<evidence type="ECO:0000313" key="5">
    <source>
        <dbReference type="EMBL" id="KAE9612128.1"/>
    </source>
</evidence>
<gene>
    <name evidence="5" type="ORF">Lalb_Chr06g0169661</name>
</gene>
<keyword evidence="3" id="KW-0732">Signal</keyword>
<evidence type="ECO:0000256" key="1">
    <source>
        <dbReference type="ARBA" id="ARBA00009748"/>
    </source>
</evidence>
<dbReference type="OrthoDB" id="1403824at2759"/>
<dbReference type="GO" id="GO:0008289">
    <property type="term" value="F:lipid binding"/>
    <property type="evidence" value="ECO:0007669"/>
    <property type="project" value="InterPro"/>
</dbReference>
<dbReference type="Proteomes" id="UP000447434">
    <property type="component" value="Chromosome 6"/>
</dbReference>
<organism evidence="5 6">
    <name type="scientific">Lupinus albus</name>
    <name type="common">White lupine</name>
    <name type="synonym">Lupinus termis</name>
    <dbReference type="NCBI Taxonomy" id="3870"/>
    <lineage>
        <taxon>Eukaryota</taxon>
        <taxon>Viridiplantae</taxon>
        <taxon>Streptophyta</taxon>
        <taxon>Embryophyta</taxon>
        <taxon>Tracheophyta</taxon>
        <taxon>Spermatophyta</taxon>
        <taxon>Magnoliopsida</taxon>
        <taxon>eudicotyledons</taxon>
        <taxon>Gunneridae</taxon>
        <taxon>Pentapetalae</taxon>
        <taxon>rosids</taxon>
        <taxon>fabids</taxon>
        <taxon>Fabales</taxon>
        <taxon>Fabaceae</taxon>
        <taxon>Papilionoideae</taxon>
        <taxon>50 kb inversion clade</taxon>
        <taxon>genistoids sensu lato</taxon>
        <taxon>core genistoids</taxon>
        <taxon>Genisteae</taxon>
        <taxon>Lupinus</taxon>
    </lineage>
</organism>
<reference evidence="6" key="1">
    <citation type="journal article" date="2020" name="Nat. Commun.">
        <title>Genome sequence of the cluster root forming white lupin.</title>
        <authorList>
            <person name="Hufnagel B."/>
            <person name="Marques A."/>
            <person name="Soriano A."/>
            <person name="Marques L."/>
            <person name="Divol F."/>
            <person name="Doumas P."/>
            <person name="Sallet E."/>
            <person name="Mancinotti D."/>
            <person name="Carrere S."/>
            <person name="Marande W."/>
            <person name="Arribat S."/>
            <person name="Keller J."/>
            <person name="Huneau C."/>
            <person name="Blein T."/>
            <person name="Aime D."/>
            <person name="Laguerre M."/>
            <person name="Taylor J."/>
            <person name="Schubert V."/>
            <person name="Nelson M."/>
            <person name="Geu-Flores F."/>
            <person name="Crespi M."/>
            <person name="Gallardo-Guerrero K."/>
            <person name="Delaux P.-M."/>
            <person name="Salse J."/>
            <person name="Berges H."/>
            <person name="Guyot R."/>
            <person name="Gouzy J."/>
            <person name="Peret B."/>
        </authorList>
    </citation>
    <scope>NUCLEOTIDE SEQUENCE [LARGE SCALE GENOMIC DNA]</scope>
    <source>
        <strain evidence="6">cv. Amiga</strain>
    </source>
</reference>
<evidence type="ECO:0000256" key="3">
    <source>
        <dbReference type="SAM" id="SignalP"/>
    </source>
</evidence>
<dbReference type="GO" id="GO:0006869">
    <property type="term" value="P:lipid transport"/>
    <property type="evidence" value="ECO:0007669"/>
    <property type="project" value="InterPro"/>
</dbReference>
<dbReference type="InterPro" id="IPR016140">
    <property type="entry name" value="Bifunc_inhib/LTP/seed_store"/>
</dbReference>